<evidence type="ECO:0000256" key="2">
    <source>
        <dbReference type="ARBA" id="ARBA00022888"/>
    </source>
</evidence>
<name>A0A2L2YMF4_PARTP</name>
<dbReference type="PANTHER" id="PTHR45937">
    <property type="entry name" value="ASPARAGINE SYNTHETASE DOMAIN-CONTAINING PROTEIN 1"/>
    <property type="match status" value="1"/>
</dbReference>
<dbReference type="Pfam" id="PF00733">
    <property type="entry name" value="Asn_synthase"/>
    <property type="match status" value="1"/>
</dbReference>
<sequence length="598" mass="67349">MCGICLLLHSRVGESDSQSQITPEFLEELTEKLKSRGPDCFQEIKFSSERSFELCFYSSVLHLRGSTLEPQPVQDDKGNILLWNGEIFNGPLCQSSISDTKVLSEKLSGCINMLEIVDVLGLIQGPYSLIYYQKCLNLLLFGRDIFGRRCLLWNISEDAFKLCSMALGKEKWKEVPTTGLFCLNLNEKNTKSSFVVYCFPWSTSASGLSTCHNKIDFSNVEDLILRTKENHFIENPVDKSLNRSPPPIRTNEDHSKISNGGEIETFNLLLEDSVYQKNVDCFEHVLSESVRRRVQNQPYLCKDCYIKNFSSCNHSSVGILYSGGLDSIVIAALAHRYLPKNQSIDLLNVAFASNEKLKDTSHKKSTLAFDTPDRLTGRSGVTALKAICPTRQWNFIEVNISEEMLVTQRKNRISQLLIPNCTVLDDSIGCAIWFAAHGEGFLLSDGHYENYKSPARVLLVGMGADEQLGGYSRHRAKFNNCGWEGLIDELALELDRIGSRNLGRDDRIISDNGVESRYPFLDENVVSYLNDLPVWLKMDLNLPRGLGEKLLLRLLAFKIGLLEAAVLPKRAIQFGSRIAKIENSKEKGSDICERLKQL</sequence>
<dbReference type="PANTHER" id="PTHR45937:SF1">
    <property type="entry name" value="ASPARAGINE SYNTHETASE DOMAIN-CONTAINING PROTEIN 1"/>
    <property type="match status" value="1"/>
</dbReference>
<dbReference type="Gene3D" id="3.40.50.620">
    <property type="entry name" value="HUPs"/>
    <property type="match status" value="1"/>
</dbReference>
<dbReference type="GO" id="GO:0006529">
    <property type="term" value="P:asparagine biosynthetic process"/>
    <property type="evidence" value="ECO:0007669"/>
    <property type="project" value="UniProtKB-KW"/>
</dbReference>
<organism evidence="5">
    <name type="scientific">Parasteatoda tepidariorum</name>
    <name type="common">Common house spider</name>
    <name type="synonym">Achaearanea tepidariorum</name>
    <dbReference type="NCBI Taxonomy" id="114398"/>
    <lineage>
        <taxon>Eukaryota</taxon>
        <taxon>Metazoa</taxon>
        <taxon>Ecdysozoa</taxon>
        <taxon>Arthropoda</taxon>
        <taxon>Chelicerata</taxon>
        <taxon>Arachnida</taxon>
        <taxon>Araneae</taxon>
        <taxon>Araneomorphae</taxon>
        <taxon>Entelegynae</taxon>
        <taxon>Araneoidea</taxon>
        <taxon>Theridiidae</taxon>
        <taxon>Parasteatoda</taxon>
    </lineage>
</organism>
<evidence type="ECO:0000256" key="1">
    <source>
        <dbReference type="ARBA" id="ARBA00022605"/>
    </source>
</evidence>
<dbReference type="GO" id="GO:0004066">
    <property type="term" value="F:asparagine synthase (glutamine-hydrolyzing) activity"/>
    <property type="evidence" value="ECO:0007669"/>
    <property type="project" value="InterPro"/>
</dbReference>
<evidence type="ECO:0000259" key="4">
    <source>
        <dbReference type="Pfam" id="PF00733"/>
    </source>
</evidence>
<dbReference type="SUPFAM" id="SSF52402">
    <property type="entry name" value="Adenine nucleotide alpha hydrolases-like"/>
    <property type="match status" value="1"/>
</dbReference>
<evidence type="ECO:0000313" key="5">
    <source>
        <dbReference type="EMBL" id="LAA08555.1"/>
    </source>
</evidence>
<dbReference type="Gene3D" id="3.60.20.10">
    <property type="entry name" value="Glutamine Phosphoribosylpyrophosphate, subunit 1, domain 1"/>
    <property type="match status" value="1"/>
</dbReference>
<accession>A0A2L2YMF4</accession>
<proteinExistence type="evidence at transcript level"/>
<dbReference type="InterPro" id="IPR051857">
    <property type="entry name" value="Asn_synthetase_domain"/>
</dbReference>
<evidence type="ECO:0000256" key="3">
    <source>
        <dbReference type="ARBA" id="ARBA00022962"/>
    </source>
</evidence>
<dbReference type="InterPro" id="IPR001962">
    <property type="entry name" value="Asn_synthase"/>
</dbReference>
<keyword evidence="3" id="KW-0315">Glutamine amidotransferase</keyword>
<feature type="domain" description="Asparagine synthetase" evidence="4">
    <location>
        <begin position="484"/>
        <end position="575"/>
    </location>
</feature>
<dbReference type="InterPro" id="IPR014729">
    <property type="entry name" value="Rossmann-like_a/b/a_fold"/>
</dbReference>
<dbReference type="OrthoDB" id="10252281at2759"/>
<dbReference type="AlphaFoldDB" id="A0A2L2YMF4"/>
<reference evidence="5" key="1">
    <citation type="journal article" date="2016" name="Mol. Ecol. Resour.">
        <title>Evaluation of the impact of RNA preservation methods of spiders for de novo transcriptome assembly.</title>
        <authorList>
            <person name="Kono N."/>
            <person name="Nakamura H."/>
            <person name="Ito Y."/>
            <person name="Tomita M."/>
            <person name="Arakawa K."/>
        </authorList>
    </citation>
    <scope>NUCLEOTIDE SEQUENCE</scope>
    <source>
        <tissue evidence="5">Whole body</tissue>
    </source>
</reference>
<dbReference type="InterPro" id="IPR029055">
    <property type="entry name" value="Ntn_hydrolases_N"/>
</dbReference>
<dbReference type="SUPFAM" id="SSF56235">
    <property type="entry name" value="N-terminal nucleophile aminohydrolases (Ntn hydrolases)"/>
    <property type="match status" value="1"/>
</dbReference>
<dbReference type="CDD" id="cd01991">
    <property type="entry name" value="Asn_synthase_B_C"/>
    <property type="match status" value="1"/>
</dbReference>
<dbReference type="EMBL" id="IAAA01034848">
    <property type="protein sequence ID" value="LAA08555.1"/>
    <property type="molecule type" value="mRNA"/>
</dbReference>
<keyword evidence="1" id="KW-0028">Amino-acid biosynthesis</keyword>
<protein>
    <submittedName>
        <fullName evidence="5">Asparagine synthetase domain-containing protein 1</fullName>
    </submittedName>
</protein>
<keyword evidence="2" id="KW-0061">Asparagine biosynthesis</keyword>